<reference evidence="1" key="1">
    <citation type="submission" date="2020-04" db="EMBL/GenBank/DDBJ databases">
        <authorList>
            <person name="Chiriac C."/>
            <person name="Salcher M."/>
            <person name="Ghai R."/>
            <person name="Kavagutti S V."/>
        </authorList>
    </citation>
    <scope>NUCLEOTIDE SEQUENCE</scope>
</reference>
<proteinExistence type="predicted"/>
<evidence type="ECO:0000313" key="1">
    <source>
        <dbReference type="EMBL" id="CAB4141072.1"/>
    </source>
</evidence>
<sequence length="684" mass="72577">MSDVERVRRNIAKLINAGASEADIDAYVSEEGISIDDLHGKSQPERNHPSSKGLGVERNAAIDWLVDIPIKTFQGLTANYGDELVGKASRAGNWAINQFVPEDERVNLDQVENFARDAIRNSASRADYNSPIMGTAAEIGGAFLPFTGGPLKNMAARAATLPTAAGRIAGAAGIGAGVGAAQSSGAAEDGRRLDAAIEGAGTGALTGGAFQGVAEVAAPVLGRMVKGAYNKITGKNPTAPIVDSELPFQVPTTRGQMNRDVVQQQFEQSALEGGLGTKPQQLMQMRQNQQQAAMQNNIDGLMNKIGFDADMMARPADAGDIVAKSLKSASEELKGKIDDAYEAARAAGRKASVPADDVTGVLAKSLKGTLSEQAYDPKRIPGVFYQVKRLEQLSDAFKGKAGGKVTGVKLSALENVRKGLQNLARSNDMVEAGAAKYAIRAYDNWLGDVMERAAIIGDDQAISAFKNARRLRAEMGWRFESNNVVKKIIDEELTAEQAFNKIIGGGNFVPQAEAGKTIKAIENAVGRDSDGFQALRRSALWRVFDDATQGTLPNGSPRLNMQKLASNVETMLSKNKSALDALYSPEEVKYFSEIGKVARRIGEIQPGAANPSGTANRLLAAMRRSNIPFADEVGNWMSSVANTRKVKESLGMALPPPRNVAANPKTVILSGAAGGVVGKNINNQ</sequence>
<accession>A0A6J5M4C9</accession>
<gene>
    <name evidence="1" type="ORF">UFOVP413_31</name>
</gene>
<dbReference type="EMBL" id="LR796386">
    <property type="protein sequence ID" value="CAB4141072.1"/>
    <property type="molecule type" value="Genomic_DNA"/>
</dbReference>
<protein>
    <submittedName>
        <fullName evidence="1">Uncharacterized protein</fullName>
    </submittedName>
</protein>
<name>A0A6J5M4C9_9CAUD</name>
<organism evidence="1">
    <name type="scientific">uncultured Caudovirales phage</name>
    <dbReference type="NCBI Taxonomy" id="2100421"/>
    <lineage>
        <taxon>Viruses</taxon>
        <taxon>Duplodnaviria</taxon>
        <taxon>Heunggongvirae</taxon>
        <taxon>Uroviricota</taxon>
        <taxon>Caudoviricetes</taxon>
        <taxon>Peduoviridae</taxon>
        <taxon>Maltschvirus</taxon>
        <taxon>Maltschvirus maltsch</taxon>
    </lineage>
</organism>